<reference evidence="4 5" key="1">
    <citation type="submission" date="2018-08" db="EMBL/GenBank/DDBJ databases">
        <title>Wenzhouxiangella salilacus sp. nov., a novel bacterium isolated from a saline lake in Xinjiang Province, China.</title>
        <authorList>
            <person name="Han S."/>
        </authorList>
    </citation>
    <scope>NUCLEOTIDE SEQUENCE [LARGE SCALE GENOMIC DNA]</scope>
    <source>
        <strain evidence="4 5">XDB06</strain>
    </source>
</reference>
<dbReference type="InterPro" id="IPR001466">
    <property type="entry name" value="Beta-lactam-related"/>
</dbReference>
<dbReference type="OrthoDB" id="119951at2"/>
<comment type="caution">
    <text evidence="4">The sequence shown here is derived from an EMBL/GenBank/DDBJ whole genome shotgun (WGS) entry which is preliminary data.</text>
</comment>
<dbReference type="PANTHER" id="PTHR46825:SF15">
    <property type="entry name" value="BETA-LACTAMASE-RELATED DOMAIN-CONTAINING PROTEIN"/>
    <property type="match status" value="1"/>
</dbReference>
<keyword evidence="2" id="KW-0732">Signal</keyword>
<dbReference type="PANTHER" id="PTHR46825">
    <property type="entry name" value="D-ALANYL-D-ALANINE-CARBOXYPEPTIDASE/ENDOPEPTIDASE AMPH"/>
    <property type="match status" value="1"/>
</dbReference>
<dbReference type="RefSeq" id="WP_116651959.1">
    <property type="nucleotide sequence ID" value="NZ_QUZK01000052.1"/>
</dbReference>
<feature type="domain" description="Beta-lactamase-related" evidence="3">
    <location>
        <begin position="32"/>
        <end position="357"/>
    </location>
</feature>
<dbReference type="SUPFAM" id="SSF56601">
    <property type="entry name" value="beta-lactamase/transpeptidase-like"/>
    <property type="match status" value="1"/>
</dbReference>
<accession>A0A3E1K536</accession>
<dbReference type="EMBL" id="QUZK01000052">
    <property type="protein sequence ID" value="RFF29153.1"/>
    <property type="molecule type" value="Genomic_DNA"/>
</dbReference>
<keyword evidence="4" id="KW-0378">Hydrolase</keyword>
<evidence type="ECO:0000256" key="2">
    <source>
        <dbReference type="SAM" id="SignalP"/>
    </source>
</evidence>
<feature type="signal peptide" evidence="2">
    <location>
        <begin position="1"/>
        <end position="18"/>
    </location>
</feature>
<protein>
    <submittedName>
        <fullName evidence="4">Class A beta-lactamase-related serine hydrolase</fullName>
    </submittedName>
</protein>
<organism evidence="4 5">
    <name type="scientific">Wenzhouxiangella sediminis</name>
    <dbReference type="NCBI Taxonomy" id="1792836"/>
    <lineage>
        <taxon>Bacteria</taxon>
        <taxon>Pseudomonadati</taxon>
        <taxon>Pseudomonadota</taxon>
        <taxon>Gammaproteobacteria</taxon>
        <taxon>Chromatiales</taxon>
        <taxon>Wenzhouxiangellaceae</taxon>
        <taxon>Wenzhouxiangella</taxon>
    </lineage>
</organism>
<dbReference type="Gene3D" id="3.40.710.10">
    <property type="entry name" value="DD-peptidase/beta-lactamase superfamily"/>
    <property type="match status" value="1"/>
</dbReference>
<dbReference type="Proteomes" id="UP000260351">
    <property type="component" value="Unassembled WGS sequence"/>
</dbReference>
<dbReference type="GO" id="GO:0016787">
    <property type="term" value="F:hydrolase activity"/>
    <property type="evidence" value="ECO:0007669"/>
    <property type="project" value="UniProtKB-KW"/>
</dbReference>
<gene>
    <name evidence="4" type="ORF">DZC52_14985</name>
</gene>
<dbReference type="AlphaFoldDB" id="A0A3E1K536"/>
<proteinExistence type="predicted"/>
<dbReference type="Pfam" id="PF00144">
    <property type="entry name" value="Beta-lactamase"/>
    <property type="match status" value="1"/>
</dbReference>
<evidence type="ECO:0000313" key="4">
    <source>
        <dbReference type="EMBL" id="RFF29153.1"/>
    </source>
</evidence>
<feature type="compositionally biased region" description="Polar residues" evidence="1">
    <location>
        <begin position="383"/>
        <end position="394"/>
    </location>
</feature>
<name>A0A3E1K536_9GAMM</name>
<sequence length="403" mass="45039">MLRTLFVLLTLATASAHAANPAPASPDFAEMDRQFRTMLEARRVPGAAWAIVREGRIVHAAGHGVRSLDDQRAVTPETAFRVASVSKTFAAQLTGQLVSEGALHWNDPVRRYVPEFTLARPEHAQRLTLEHLLGQSAGIVPNAYDNLLNAGRSLDQILPQFGRVEPMCPPGECYTYQNVLFSLVEPAIEASTGRSYPELLRERVFQPLQMQQASVGFDEFMASDNRAAPHVKVNRWRWVPTEVNENYYRVAPAAGVNASALDLGQWLIANMGYRPDVVHPELVRDLTRKRVYTAREMRRKGWRDLLNAAHYGLGWRIYSIDGHDLVTHSGWVRGFVAQIGYSREHDTGLALLLNAESGAINDLSIHFWEQIMTRPPHFRDQSTARSSDNRTTAAKTAAVVSPD</sequence>
<feature type="region of interest" description="Disordered" evidence="1">
    <location>
        <begin position="379"/>
        <end position="403"/>
    </location>
</feature>
<dbReference type="InterPro" id="IPR012338">
    <property type="entry name" value="Beta-lactam/transpept-like"/>
</dbReference>
<keyword evidence="5" id="KW-1185">Reference proteome</keyword>
<feature type="chain" id="PRO_5017606947" evidence="2">
    <location>
        <begin position="19"/>
        <end position="403"/>
    </location>
</feature>
<evidence type="ECO:0000256" key="1">
    <source>
        <dbReference type="SAM" id="MobiDB-lite"/>
    </source>
</evidence>
<evidence type="ECO:0000259" key="3">
    <source>
        <dbReference type="Pfam" id="PF00144"/>
    </source>
</evidence>
<evidence type="ECO:0000313" key="5">
    <source>
        <dbReference type="Proteomes" id="UP000260351"/>
    </source>
</evidence>
<dbReference type="InterPro" id="IPR050491">
    <property type="entry name" value="AmpC-like"/>
</dbReference>